<keyword evidence="8" id="KW-0067">ATP-binding</keyword>
<evidence type="ECO:0000256" key="2">
    <source>
        <dbReference type="ARBA" id="ARBA00012438"/>
    </source>
</evidence>
<keyword evidence="6" id="KW-0472">Membrane</keyword>
<keyword evidence="5" id="KW-0418">Kinase</keyword>
<organism evidence="8 9">
    <name type="scientific">Ciceribacter thiooxidans</name>
    <dbReference type="NCBI Taxonomy" id="1969821"/>
    <lineage>
        <taxon>Bacteria</taxon>
        <taxon>Pseudomonadati</taxon>
        <taxon>Pseudomonadota</taxon>
        <taxon>Alphaproteobacteria</taxon>
        <taxon>Hyphomicrobiales</taxon>
        <taxon>Rhizobiaceae</taxon>
        <taxon>Ciceribacter</taxon>
    </lineage>
</organism>
<dbReference type="SUPFAM" id="SSF47384">
    <property type="entry name" value="Homodimeric domain of signal transducing histidine kinase"/>
    <property type="match status" value="1"/>
</dbReference>
<keyword evidence="6" id="KW-1133">Transmembrane helix</keyword>
<dbReference type="InterPro" id="IPR005467">
    <property type="entry name" value="His_kinase_dom"/>
</dbReference>
<dbReference type="PANTHER" id="PTHR42878">
    <property type="entry name" value="TWO-COMPONENT HISTIDINE KINASE"/>
    <property type="match status" value="1"/>
</dbReference>
<dbReference type="RefSeq" id="WP_378143224.1">
    <property type="nucleotide sequence ID" value="NZ_JBHRTG010000003.1"/>
</dbReference>
<evidence type="ECO:0000313" key="9">
    <source>
        <dbReference type="Proteomes" id="UP001595647"/>
    </source>
</evidence>
<evidence type="ECO:0000259" key="7">
    <source>
        <dbReference type="PROSITE" id="PS50109"/>
    </source>
</evidence>
<evidence type="ECO:0000256" key="1">
    <source>
        <dbReference type="ARBA" id="ARBA00000085"/>
    </source>
</evidence>
<dbReference type="InterPro" id="IPR036097">
    <property type="entry name" value="HisK_dim/P_sf"/>
</dbReference>
<dbReference type="InterPro" id="IPR003594">
    <property type="entry name" value="HATPase_dom"/>
</dbReference>
<accession>A0ABV7HV52</accession>
<dbReference type="InterPro" id="IPR036890">
    <property type="entry name" value="HATPase_C_sf"/>
</dbReference>
<dbReference type="InterPro" id="IPR003661">
    <property type="entry name" value="HisK_dim/P_dom"/>
</dbReference>
<comment type="caution">
    <text evidence="8">The sequence shown here is derived from an EMBL/GenBank/DDBJ whole genome shotgun (WGS) entry which is preliminary data.</text>
</comment>
<protein>
    <recommendedName>
        <fullName evidence="2">histidine kinase</fullName>
        <ecNumber evidence="2">2.7.13.3</ecNumber>
    </recommendedName>
</protein>
<dbReference type="GO" id="GO:0005524">
    <property type="term" value="F:ATP binding"/>
    <property type="evidence" value="ECO:0007669"/>
    <property type="project" value="UniProtKB-KW"/>
</dbReference>
<evidence type="ECO:0000256" key="6">
    <source>
        <dbReference type="SAM" id="Phobius"/>
    </source>
</evidence>
<dbReference type="PRINTS" id="PR00344">
    <property type="entry name" value="BCTRLSENSOR"/>
</dbReference>
<comment type="catalytic activity">
    <reaction evidence="1">
        <text>ATP + protein L-histidine = ADP + protein N-phospho-L-histidine.</text>
        <dbReference type="EC" id="2.7.13.3"/>
    </reaction>
</comment>
<dbReference type="PROSITE" id="PS50109">
    <property type="entry name" value="HIS_KIN"/>
    <property type="match status" value="1"/>
</dbReference>
<dbReference type="Gene3D" id="3.30.565.10">
    <property type="entry name" value="Histidine kinase-like ATPase, C-terminal domain"/>
    <property type="match status" value="1"/>
</dbReference>
<gene>
    <name evidence="8" type="ORF">ACFOHV_03130</name>
</gene>
<evidence type="ECO:0000256" key="4">
    <source>
        <dbReference type="ARBA" id="ARBA00022679"/>
    </source>
</evidence>
<dbReference type="InterPro" id="IPR004358">
    <property type="entry name" value="Sig_transdc_His_kin-like_C"/>
</dbReference>
<dbReference type="PANTHER" id="PTHR42878:SF14">
    <property type="entry name" value="OSMOLARITY TWO-COMPONENT SYSTEM PROTEIN SSK1"/>
    <property type="match status" value="1"/>
</dbReference>
<feature type="domain" description="Histidine kinase" evidence="7">
    <location>
        <begin position="268"/>
        <end position="471"/>
    </location>
</feature>
<dbReference type="EMBL" id="JBHRTG010000003">
    <property type="protein sequence ID" value="MFC3162269.1"/>
    <property type="molecule type" value="Genomic_DNA"/>
</dbReference>
<proteinExistence type="predicted"/>
<dbReference type="Proteomes" id="UP001595647">
    <property type="component" value="Unassembled WGS sequence"/>
</dbReference>
<dbReference type="CDD" id="cd00082">
    <property type="entry name" value="HisKA"/>
    <property type="match status" value="1"/>
</dbReference>
<keyword evidence="6" id="KW-0812">Transmembrane</keyword>
<dbReference type="Pfam" id="PF02518">
    <property type="entry name" value="HATPase_c"/>
    <property type="match status" value="1"/>
</dbReference>
<sequence>MKPLSRFGNLPVTLRVPLITAALMILLGLVASQGVLSALGRVQDARLSETARLHMEGLSVALGPSVLRQDVWEVYDILDRARPGSEGQRLLLTVVTDERARVLAATDPRRAPVGGDARDFESGAVAPEAVRMTGNPVLRVAAPLQYQGRTVGGIVTELDVTDLLAERRDVTLWLLFGNALATAVLAFGGWFAVARILRPVGALVQAMDASDGAPRPIPEAEIPHGDPRLARLIETYNRMTTAVEERAEAERRLADRERFVSLGRLSSSLAHEINNPLGGLLNAADTIHTYADRPDVVRQSAELMQRGLGHLRDVTRAILDQNRLDRAGQPLRAEDFEDLHLLFEPEAYGRGQVLDWRIAAGAALLARQPAAPVRQVALNLLLNAGAAAGENGQVGLNVANEGDELSISVSNTGAAMSEADLGRLLASGPLPPGGGVGLRLVHDIVAGLGGRLLHERIGDQTVIRVNLPPHGGDHA</sequence>
<dbReference type="EC" id="2.7.13.3" evidence="2"/>
<dbReference type="Gene3D" id="1.10.287.130">
    <property type="match status" value="1"/>
</dbReference>
<dbReference type="SMART" id="SM00387">
    <property type="entry name" value="HATPase_c"/>
    <property type="match status" value="1"/>
</dbReference>
<feature type="transmembrane region" description="Helical" evidence="6">
    <location>
        <begin position="172"/>
        <end position="193"/>
    </location>
</feature>
<keyword evidence="3" id="KW-0597">Phosphoprotein</keyword>
<keyword evidence="9" id="KW-1185">Reference proteome</keyword>
<keyword evidence="4" id="KW-0808">Transferase</keyword>
<evidence type="ECO:0000256" key="5">
    <source>
        <dbReference type="ARBA" id="ARBA00022777"/>
    </source>
</evidence>
<evidence type="ECO:0000256" key="3">
    <source>
        <dbReference type="ARBA" id="ARBA00022553"/>
    </source>
</evidence>
<name>A0ABV7HV52_9HYPH</name>
<dbReference type="SMART" id="SM00388">
    <property type="entry name" value="HisKA"/>
    <property type="match status" value="1"/>
</dbReference>
<evidence type="ECO:0000313" key="8">
    <source>
        <dbReference type="EMBL" id="MFC3162269.1"/>
    </source>
</evidence>
<dbReference type="SUPFAM" id="SSF55874">
    <property type="entry name" value="ATPase domain of HSP90 chaperone/DNA topoisomerase II/histidine kinase"/>
    <property type="match status" value="1"/>
</dbReference>
<dbReference type="Pfam" id="PF00512">
    <property type="entry name" value="HisKA"/>
    <property type="match status" value="1"/>
</dbReference>
<keyword evidence="8" id="KW-0547">Nucleotide-binding</keyword>
<reference evidence="9" key="1">
    <citation type="journal article" date="2019" name="Int. J. Syst. Evol. Microbiol.">
        <title>The Global Catalogue of Microorganisms (GCM) 10K type strain sequencing project: providing services to taxonomists for standard genome sequencing and annotation.</title>
        <authorList>
            <consortium name="The Broad Institute Genomics Platform"/>
            <consortium name="The Broad Institute Genome Sequencing Center for Infectious Disease"/>
            <person name="Wu L."/>
            <person name="Ma J."/>
        </authorList>
    </citation>
    <scope>NUCLEOTIDE SEQUENCE [LARGE SCALE GENOMIC DNA]</scope>
    <source>
        <strain evidence="9">KCTC 52231</strain>
    </source>
</reference>
<dbReference type="InterPro" id="IPR050351">
    <property type="entry name" value="BphY/WalK/GraS-like"/>
</dbReference>